<protein>
    <submittedName>
        <fullName evidence="3">FMN-binding protein</fullName>
    </submittedName>
</protein>
<sequence length="171" mass="17439">MRRITLWIVATIATLVLLFSYRTSTMGATPSPASVAAANPPGIVSGPAPTGPTEPGPGNPAGTAASAPGASTAPQRAGGSLVVNGTVIQTRYGPVQVQVHISNGKITDVVPLQLTSGRRRDDEINAYAVPQLHDEALAAQSANIDVVSGATYTSEGYIKSLQAALDAAHTR</sequence>
<dbReference type="RefSeq" id="WP_380127779.1">
    <property type="nucleotide sequence ID" value="NZ_JBHSIU010000113.1"/>
</dbReference>
<evidence type="ECO:0000259" key="2">
    <source>
        <dbReference type="SMART" id="SM00900"/>
    </source>
</evidence>
<reference evidence="4" key="1">
    <citation type="journal article" date="2019" name="Int. J. Syst. Evol. Microbiol.">
        <title>The Global Catalogue of Microorganisms (GCM) 10K type strain sequencing project: providing services to taxonomists for standard genome sequencing and annotation.</title>
        <authorList>
            <consortium name="The Broad Institute Genomics Platform"/>
            <consortium name="The Broad Institute Genome Sequencing Center for Infectious Disease"/>
            <person name="Wu L."/>
            <person name="Ma J."/>
        </authorList>
    </citation>
    <scope>NUCLEOTIDE SEQUENCE [LARGE SCALE GENOMIC DNA]</scope>
    <source>
        <strain evidence="4">CGMCC 4.7152</strain>
    </source>
</reference>
<feature type="region of interest" description="Disordered" evidence="1">
    <location>
        <begin position="29"/>
        <end position="76"/>
    </location>
</feature>
<dbReference type="SMART" id="SM00900">
    <property type="entry name" value="FMN_bind"/>
    <property type="match status" value="1"/>
</dbReference>
<feature type="compositionally biased region" description="Low complexity" evidence="1">
    <location>
        <begin position="29"/>
        <end position="48"/>
    </location>
</feature>
<evidence type="ECO:0000313" key="4">
    <source>
        <dbReference type="Proteomes" id="UP001595912"/>
    </source>
</evidence>
<evidence type="ECO:0000256" key="1">
    <source>
        <dbReference type="SAM" id="MobiDB-lite"/>
    </source>
</evidence>
<name>A0ABV9WGH1_9ACTN</name>
<accession>A0ABV9WGH1</accession>
<proteinExistence type="predicted"/>
<feature type="compositionally biased region" description="Pro residues" evidence="1">
    <location>
        <begin position="49"/>
        <end position="58"/>
    </location>
</feature>
<dbReference type="Proteomes" id="UP001595912">
    <property type="component" value="Unassembled WGS sequence"/>
</dbReference>
<organism evidence="3 4">
    <name type="scientific">Dactylosporangium cerinum</name>
    <dbReference type="NCBI Taxonomy" id="1434730"/>
    <lineage>
        <taxon>Bacteria</taxon>
        <taxon>Bacillati</taxon>
        <taxon>Actinomycetota</taxon>
        <taxon>Actinomycetes</taxon>
        <taxon>Micromonosporales</taxon>
        <taxon>Micromonosporaceae</taxon>
        <taxon>Dactylosporangium</taxon>
    </lineage>
</organism>
<evidence type="ECO:0000313" key="3">
    <source>
        <dbReference type="EMBL" id="MFC5007130.1"/>
    </source>
</evidence>
<dbReference type="Gene3D" id="3.90.1010.20">
    <property type="match status" value="1"/>
</dbReference>
<dbReference type="Pfam" id="PF04205">
    <property type="entry name" value="FMN_bind"/>
    <property type="match status" value="1"/>
</dbReference>
<dbReference type="EMBL" id="JBHSIU010000113">
    <property type="protein sequence ID" value="MFC5007130.1"/>
    <property type="molecule type" value="Genomic_DNA"/>
</dbReference>
<keyword evidence="4" id="KW-1185">Reference proteome</keyword>
<comment type="caution">
    <text evidence="3">The sequence shown here is derived from an EMBL/GenBank/DDBJ whole genome shotgun (WGS) entry which is preliminary data.</text>
</comment>
<gene>
    <name evidence="3" type="ORF">ACFPIJ_56165</name>
</gene>
<dbReference type="InterPro" id="IPR007329">
    <property type="entry name" value="FMN-bd"/>
</dbReference>
<feature type="compositionally biased region" description="Low complexity" evidence="1">
    <location>
        <begin position="60"/>
        <end position="74"/>
    </location>
</feature>
<feature type="domain" description="FMN-binding" evidence="2">
    <location>
        <begin position="91"/>
        <end position="168"/>
    </location>
</feature>